<feature type="binding site" evidence="9">
    <location>
        <position position="346"/>
    </location>
    <ligand>
        <name>3-phosphoshikimate</name>
        <dbReference type="ChEBI" id="CHEBI:145989"/>
    </ligand>
</feature>
<dbReference type="SUPFAM" id="SSF55205">
    <property type="entry name" value="EPT/RTPC-like"/>
    <property type="match status" value="1"/>
</dbReference>
<evidence type="ECO:0000256" key="5">
    <source>
        <dbReference type="ARBA" id="ARBA00022605"/>
    </source>
</evidence>
<evidence type="ECO:0000256" key="3">
    <source>
        <dbReference type="ARBA" id="ARBA00009948"/>
    </source>
</evidence>
<dbReference type="Gene3D" id="3.65.10.10">
    <property type="entry name" value="Enolpyruvate transferase domain"/>
    <property type="match status" value="2"/>
</dbReference>
<dbReference type="CDD" id="cd01556">
    <property type="entry name" value="EPSP_synthase"/>
    <property type="match status" value="1"/>
</dbReference>
<comment type="pathway">
    <text evidence="2 9">Metabolic intermediate biosynthesis; chorismate biosynthesis; chorismate from D-erythrose 4-phosphate and phosphoenolpyruvate: step 6/7.</text>
</comment>
<dbReference type="RefSeq" id="WP_012470202.1">
    <property type="nucleotide sequence ID" value="NC_010814.1"/>
</dbReference>
<accession>B3E443</accession>
<dbReference type="FunFam" id="3.65.10.10:FF:000006">
    <property type="entry name" value="3-phosphoshikimate 1-carboxyvinyltransferase"/>
    <property type="match status" value="1"/>
</dbReference>
<dbReference type="GO" id="GO:0009423">
    <property type="term" value="P:chorismate biosynthetic process"/>
    <property type="evidence" value="ECO:0007669"/>
    <property type="project" value="UniProtKB-UniRule"/>
</dbReference>
<feature type="binding site" evidence="9">
    <location>
        <position position="319"/>
    </location>
    <ligand>
        <name>3-phosphoshikimate</name>
        <dbReference type="ChEBI" id="CHEBI:145989"/>
    </ligand>
</feature>
<name>B3E443_TRIL1</name>
<feature type="binding site" evidence="9">
    <location>
        <position position="393"/>
    </location>
    <ligand>
        <name>phosphoenolpyruvate</name>
        <dbReference type="ChEBI" id="CHEBI:58702"/>
    </ligand>
</feature>
<dbReference type="FunFam" id="3.65.10.10:FF:000005">
    <property type="entry name" value="3-phosphoshikimate 1-carboxyvinyltransferase"/>
    <property type="match status" value="1"/>
</dbReference>
<feature type="binding site" evidence="9">
    <location>
        <position position="27"/>
    </location>
    <ligand>
        <name>3-phosphoshikimate</name>
        <dbReference type="ChEBI" id="CHEBI:145989"/>
    </ligand>
</feature>
<dbReference type="EC" id="2.5.1.19" evidence="9"/>
<feature type="binding site" evidence="9">
    <location>
        <position position="126"/>
    </location>
    <ligand>
        <name>phosphoenolpyruvate</name>
        <dbReference type="ChEBI" id="CHEBI:58702"/>
    </ligand>
</feature>
<dbReference type="AlphaFoldDB" id="B3E443"/>
<feature type="binding site" evidence="9">
    <location>
        <position position="171"/>
    </location>
    <ligand>
        <name>3-phosphoshikimate</name>
        <dbReference type="ChEBI" id="CHEBI:145989"/>
    </ligand>
</feature>
<feature type="domain" description="Enolpyruvate transferase" evidence="10">
    <location>
        <begin position="14"/>
        <end position="426"/>
    </location>
</feature>
<dbReference type="HOGENOM" id="CLU_024321_0_1_7"/>
<dbReference type="OrthoDB" id="9809920at2"/>
<dbReference type="UniPathway" id="UPA00053">
    <property type="reaction ID" value="UER00089"/>
</dbReference>
<comment type="similarity">
    <text evidence="3 9">Belongs to the EPSP synthase family.</text>
</comment>
<dbReference type="InterPro" id="IPR013792">
    <property type="entry name" value="RNA3'P_cycl/enolpyr_Trfase_a/b"/>
</dbReference>
<dbReference type="InterPro" id="IPR001986">
    <property type="entry name" value="Enolpyruvate_Tfrase_dom"/>
</dbReference>
<keyword evidence="6 9" id="KW-0808">Transferase</keyword>
<comment type="subunit">
    <text evidence="9">Monomer.</text>
</comment>
<evidence type="ECO:0000256" key="1">
    <source>
        <dbReference type="ARBA" id="ARBA00002174"/>
    </source>
</evidence>
<evidence type="ECO:0000256" key="2">
    <source>
        <dbReference type="ARBA" id="ARBA00004811"/>
    </source>
</evidence>
<dbReference type="KEGG" id="glo:Glov_2148"/>
<keyword evidence="4 9" id="KW-0963">Cytoplasm</keyword>
<comment type="catalytic activity">
    <reaction evidence="8">
        <text>3-phosphoshikimate + phosphoenolpyruvate = 5-O-(1-carboxyvinyl)-3-phosphoshikimate + phosphate</text>
        <dbReference type="Rhea" id="RHEA:21256"/>
        <dbReference type="ChEBI" id="CHEBI:43474"/>
        <dbReference type="ChEBI" id="CHEBI:57701"/>
        <dbReference type="ChEBI" id="CHEBI:58702"/>
        <dbReference type="ChEBI" id="CHEBI:145989"/>
        <dbReference type="EC" id="2.5.1.19"/>
    </reaction>
    <physiologicalReaction direction="left-to-right" evidence="8">
        <dbReference type="Rhea" id="RHEA:21257"/>
    </physiologicalReaction>
</comment>
<dbReference type="InterPro" id="IPR023193">
    <property type="entry name" value="EPSP_synthase_CS"/>
</dbReference>
<feature type="binding site" evidence="9">
    <location>
        <position position="31"/>
    </location>
    <ligand>
        <name>3-phosphoshikimate</name>
        <dbReference type="ChEBI" id="CHEBI:145989"/>
    </ligand>
</feature>
<dbReference type="HAMAP" id="MF_00210">
    <property type="entry name" value="EPSP_synth"/>
    <property type="match status" value="1"/>
</dbReference>
<dbReference type="Proteomes" id="UP000002420">
    <property type="component" value="Chromosome"/>
</dbReference>
<dbReference type="GO" id="GO:0003866">
    <property type="term" value="F:3-phosphoshikimate 1-carboxyvinyltransferase activity"/>
    <property type="evidence" value="ECO:0007669"/>
    <property type="project" value="UniProtKB-UniRule"/>
</dbReference>
<organism evidence="11 12">
    <name type="scientific">Trichlorobacter lovleyi (strain ATCC BAA-1151 / DSM 17278 / SZ)</name>
    <name type="common">Geobacter lovleyi</name>
    <dbReference type="NCBI Taxonomy" id="398767"/>
    <lineage>
        <taxon>Bacteria</taxon>
        <taxon>Pseudomonadati</taxon>
        <taxon>Thermodesulfobacteriota</taxon>
        <taxon>Desulfuromonadia</taxon>
        <taxon>Geobacterales</taxon>
        <taxon>Geobacteraceae</taxon>
        <taxon>Trichlorobacter</taxon>
    </lineage>
</organism>
<feature type="binding site" evidence="9">
    <location>
        <position position="173"/>
    </location>
    <ligand>
        <name>phosphoenolpyruvate</name>
        <dbReference type="ChEBI" id="CHEBI:58702"/>
    </ligand>
</feature>
<evidence type="ECO:0000313" key="11">
    <source>
        <dbReference type="EMBL" id="ACD95864.1"/>
    </source>
</evidence>
<dbReference type="eggNOG" id="COG0128">
    <property type="taxonomic scope" value="Bacteria"/>
</dbReference>
<proteinExistence type="inferred from homology"/>
<dbReference type="PROSITE" id="PS00104">
    <property type="entry name" value="EPSP_SYNTHASE_1"/>
    <property type="match status" value="1"/>
</dbReference>
<comment type="caution">
    <text evidence="9">Lacks conserved residue(s) required for the propagation of feature annotation.</text>
</comment>
<dbReference type="GO" id="GO:0005737">
    <property type="term" value="C:cytoplasm"/>
    <property type="evidence" value="ECO:0007669"/>
    <property type="project" value="UniProtKB-SubCell"/>
</dbReference>
<dbReference type="Pfam" id="PF00275">
    <property type="entry name" value="EPSP_synthase"/>
    <property type="match status" value="1"/>
</dbReference>
<reference evidence="11 12" key="1">
    <citation type="submission" date="2008-05" db="EMBL/GenBank/DDBJ databases">
        <title>Complete sequence of chromosome of Geobacter lovleyi SZ.</title>
        <authorList>
            <consortium name="US DOE Joint Genome Institute"/>
            <person name="Lucas S."/>
            <person name="Copeland A."/>
            <person name="Lapidus A."/>
            <person name="Glavina del Rio T."/>
            <person name="Dalin E."/>
            <person name="Tice H."/>
            <person name="Bruce D."/>
            <person name="Goodwin L."/>
            <person name="Pitluck S."/>
            <person name="Chertkov O."/>
            <person name="Meincke L."/>
            <person name="Brettin T."/>
            <person name="Detter J.C."/>
            <person name="Han C."/>
            <person name="Tapia R."/>
            <person name="Kuske C.R."/>
            <person name="Schmutz J."/>
            <person name="Larimer F."/>
            <person name="Land M."/>
            <person name="Hauser L."/>
            <person name="Kyrpides N."/>
            <person name="Mikhailova N."/>
            <person name="Sung Y."/>
            <person name="Fletcher K.E."/>
            <person name="Ritalahti K.M."/>
            <person name="Loeffler F.E."/>
            <person name="Richardson P."/>
        </authorList>
    </citation>
    <scope>NUCLEOTIDE SEQUENCE [LARGE SCALE GENOMIC DNA]</scope>
    <source>
        <strain evidence="12">ATCC BAA-1151 / DSM 17278 / SZ</strain>
    </source>
</reference>
<comment type="function">
    <text evidence="1 9">Catalyzes the transfer of the enolpyruvyl moiety of phosphoenolpyruvate (PEP) to the 5-hydroxyl of shikimate-3-phosphate (S3P) to produce enolpyruvyl shikimate-3-phosphate and inorganic phosphate.</text>
</comment>
<evidence type="ECO:0000256" key="6">
    <source>
        <dbReference type="ARBA" id="ARBA00022679"/>
    </source>
</evidence>
<protein>
    <recommendedName>
        <fullName evidence="9">3-phosphoshikimate 1-carboxyvinyltransferase</fullName>
        <ecNumber evidence="9">2.5.1.19</ecNumber>
    </recommendedName>
    <alternativeName>
        <fullName evidence="9">5-enolpyruvylshikimate-3-phosphate synthase</fullName>
        <shortName evidence="9">EPSP synthase</shortName>
        <shortName evidence="9">EPSPS</shortName>
    </alternativeName>
</protein>
<feature type="binding site" evidence="9">
    <location>
        <position position="26"/>
    </location>
    <ligand>
        <name>phosphoenolpyruvate</name>
        <dbReference type="ChEBI" id="CHEBI:58702"/>
    </ligand>
</feature>
<dbReference type="PANTHER" id="PTHR21090">
    <property type="entry name" value="AROM/DEHYDROQUINATE SYNTHASE"/>
    <property type="match status" value="1"/>
</dbReference>
<feature type="binding site" evidence="9">
    <location>
        <position position="350"/>
    </location>
    <ligand>
        <name>phosphoenolpyruvate</name>
        <dbReference type="ChEBI" id="CHEBI:58702"/>
    </ligand>
</feature>
<evidence type="ECO:0000256" key="8">
    <source>
        <dbReference type="ARBA" id="ARBA00044633"/>
    </source>
</evidence>
<dbReference type="PROSITE" id="PS00885">
    <property type="entry name" value="EPSP_SYNTHASE_2"/>
    <property type="match status" value="1"/>
</dbReference>
<dbReference type="PANTHER" id="PTHR21090:SF5">
    <property type="entry name" value="PENTAFUNCTIONAL AROM POLYPEPTIDE"/>
    <property type="match status" value="1"/>
</dbReference>
<evidence type="ECO:0000313" key="12">
    <source>
        <dbReference type="Proteomes" id="UP000002420"/>
    </source>
</evidence>
<dbReference type="GO" id="GO:0009073">
    <property type="term" value="P:aromatic amino acid family biosynthetic process"/>
    <property type="evidence" value="ECO:0007669"/>
    <property type="project" value="UniProtKB-KW"/>
</dbReference>
<feature type="binding site" evidence="9">
    <location>
        <position position="26"/>
    </location>
    <ligand>
        <name>3-phosphoshikimate</name>
        <dbReference type="ChEBI" id="CHEBI:145989"/>
    </ligand>
</feature>
<dbReference type="STRING" id="398767.Glov_2148"/>
<dbReference type="InterPro" id="IPR006264">
    <property type="entry name" value="EPSP_synthase"/>
</dbReference>
<sequence length="434" mass="45863">MHEQAQPISVLPARAVRGELAIPGDKSISHRSIMLGALAQGTSRITNFLRGEDNFSTMKAFRAMGVPIEDDGQTIIVHGVGLHGLKEPGDVLDCGNSGTTIRLMTGLLSGQSFFSVLTGDQYLRKRPMKRVVEPLARMGARIAGRGGGTLAPLAITGGNLTGIDYQSPIASAQVKSALMLAGLYASGETRVTEPSLSRDHSERMFTFFGADLDRSSHGVTVRGGRELQGQEICVPGDISSAAFFLVAALIVPGSELLIRNVGVNPTRTGVIDILQAMGGDITLQDQREVSGEPVADLLVRSSRLKGVEIGGDVVPRAIDEFPAICVAAAVAEGTTTIKDAKELRVKETDRIAAMAANLRIVGAGQIDETEDGMIIQGVESLSGGSVTSYGDHRIAMSLSVAALVCRHQVEIDDVACVATSFPGFYELLDRVSVR</sequence>
<evidence type="ECO:0000256" key="7">
    <source>
        <dbReference type="ARBA" id="ARBA00023141"/>
    </source>
</evidence>
<keyword evidence="5 9" id="KW-0028">Amino-acid biosynthesis</keyword>
<dbReference type="InterPro" id="IPR036968">
    <property type="entry name" value="Enolpyruvate_Tfrase_sf"/>
</dbReference>
<keyword evidence="12" id="KW-1185">Reference proteome</keyword>
<evidence type="ECO:0000256" key="9">
    <source>
        <dbReference type="HAMAP-Rule" id="MF_00210"/>
    </source>
</evidence>
<evidence type="ECO:0000259" key="10">
    <source>
        <dbReference type="Pfam" id="PF00275"/>
    </source>
</evidence>
<dbReference type="EMBL" id="CP001089">
    <property type="protein sequence ID" value="ACD95864.1"/>
    <property type="molecule type" value="Genomic_DNA"/>
</dbReference>
<gene>
    <name evidence="9" type="primary">aroA</name>
    <name evidence="11" type="ordered locus">Glov_2148</name>
</gene>
<dbReference type="NCBIfam" id="TIGR01356">
    <property type="entry name" value="aroA"/>
    <property type="match status" value="1"/>
</dbReference>
<evidence type="ECO:0000256" key="4">
    <source>
        <dbReference type="ARBA" id="ARBA00022490"/>
    </source>
</evidence>
<comment type="subcellular location">
    <subcellularLocation>
        <location evidence="9">Cytoplasm</location>
    </subcellularLocation>
</comment>
<keyword evidence="7 9" id="KW-0057">Aromatic amino acid biosynthesis</keyword>
<dbReference type="PIRSF" id="PIRSF000505">
    <property type="entry name" value="EPSPS"/>
    <property type="match status" value="1"/>
</dbReference>
<feature type="binding site" evidence="9">
    <location>
        <position position="173"/>
    </location>
    <ligand>
        <name>3-phosphoshikimate</name>
        <dbReference type="ChEBI" id="CHEBI:145989"/>
    </ligand>
</feature>
<dbReference type="GO" id="GO:0008652">
    <property type="term" value="P:amino acid biosynthetic process"/>
    <property type="evidence" value="ECO:0007669"/>
    <property type="project" value="UniProtKB-KW"/>
</dbReference>
<feature type="binding site" evidence="9">
    <location>
        <position position="98"/>
    </location>
    <ligand>
        <name>phosphoenolpyruvate</name>
        <dbReference type="ChEBI" id="CHEBI:58702"/>
    </ligand>
</feature>
<feature type="active site" description="Proton acceptor" evidence="9">
    <location>
        <position position="319"/>
    </location>
</feature>